<dbReference type="KEGG" id="rvi:RVIR1_02160"/>
<evidence type="ECO:0000256" key="3">
    <source>
        <dbReference type="ARBA" id="ARBA00022475"/>
    </source>
</evidence>
<keyword evidence="6 7" id="KW-0472">Membrane</keyword>
<keyword evidence="5 7" id="KW-1133">Transmembrane helix</keyword>
<comment type="subcellular location">
    <subcellularLocation>
        <location evidence="1">Cell membrane</location>
        <topology evidence="1">Multi-pass membrane protein</topology>
    </subcellularLocation>
</comment>
<evidence type="ECO:0000313" key="9">
    <source>
        <dbReference type="EMBL" id="BBB14753.1"/>
    </source>
</evidence>
<dbReference type="PROSITE" id="PS50850">
    <property type="entry name" value="MFS"/>
    <property type="match status" value="1"/>
</dbReference>
<dbReference type="Gene3D" id="1.20.1250.20">
    <property type="entry name" value="MFS general substrate transporter like domains"/>
    <property type="match status" value="2"/>
</dbReference>
<dbReference type="Pfam" id="PF07690">
    <property type="entry name" value="MFS_1"/>
    <property type="match status" value="1"/>
</dbReference>
<dbReference type="RefSeq" id="WP_126322267.1">
    <property type="nucleotide sequence ID" value="NZ_AP018005.1"/>
</dbReference>
<feature type="transmembrane region" description="Helical" evidence="7">
    <location>
        <begin position="7"/>
        <end position="28"/>
    </location>
</feature>
<reference evidence="9 10" key="1">
    <citation type="submission" date="2017-03" db="EMBL/GenBank/DDBJ databases">
        <title>The genome sequence of Candidatus Rickettsiella viridis.</title>
        <authorList>
            <person name="Nikoh N."/>
            <person name="Tsuchida T."/>
            <person name="Yamaguchi K."/>
            <person name="Maeda T."/>
            <person name="Shigenobu S."/>
            <person name="Fukatsu T."/>
        </authorList>
    </citation>
    <scope>NUCLEOTIDE SEQUENCE [LARGE SCALE GENOMIC DNA]</scope>
    <source>
        <strain evidence="9 10">Ap-RA04</strain>
    </source>
</reference>
<evidence type="ECO:0000256" key="1">
    <source>
        <dbReference type="ARBA" id="ARBA00004651"/>
    </source>
</evidence>
<protein>
    <submittedName>
        <fullName evidence="9">Transporter major facilitator family</fullName>
    </submittedName>
</protein>
<feature type="transmembrane region" description="Helical" evidence="7">
    <location>
        <begin position="217"/>
        <end position="241"/>
    </location>
</feature>
<dbReference type="OrthoDB" id="65739at2"/>
<evidence type="ECO:0000256" key="2">
    <source>
        <dbReference type="ARBA" id="ARBA00022448"/>
    </source>
</evidence>
<evidence type="ECO:0000259" key="8">
    <source>
        <dbReference type="PROSITE" id="PS50850"/>
    </source>
</evidence>
<dbReference type="GO" id="GO:0005886">
    <property type="term" value="C:plasma membrane"/>
    <property type="evidence" value="ECO:0007669"/>
    <property type="project" value="UniProtKB-SubCell"/>
</dbReference>
<feature type="transmembrane region" description="Helical" evidence="7">
    <location>
        <begin position="139"/>
        <end position="161"/>
    </location>
</feature>
<evidence type="ECO:0000256" key="4">
    <source>
        <dbReference type="ARBA" id="ARBA00022692"/>
    </source>
</evidence>
<dbReference type="PANTHER" id="PTHR43414">
    <property type="entry name" value="MULTIDRUG RESISTANCE PROTEIN MDTG"/>
    <property type="match status" value="1"/>
</dbReference>
<feature type="transmembrane region" description="Helical" evidence="7">
    <location>
        <begin position="371"/>
        <end position="392"/>
    </location>
</feature>
<dbReference type="Proteomes" id="UP000282483">
    <property type="component" value="Chromosome"/>
</dbReference>
<keyword evidence="2" id="KW-0813">Transport</keyword>
<evidence type="ECO:0000256" key="7">
    <source>
        <dbReference type="SAM" id="Phobius"/>
    </source>
</evidence>
<dbReference type="GO" id="GO:0022857">
    <property type="term" value="F:transmembrane transporter activity"/>
    <property type="evidence" value="ECO:0007669"/>
    <property type="project" value="InterPro"/>
</dbReference>
<name>A0A2Z5UUX7_9COXI</name>
<dbReference type="InterPro" id="IPR036259">
    <property type="entry name" value="MFS_trans_sf"/>
</dbReference>
<proteinExistence type="predicted"/>
<feature type="transmembrane region" description="Helical" evidence="7">
    <location>
        <begin position="307"/>
        <end position="332"/>
    </location>
</feature>
<sequence length="393" mass="43068">MEIEKDLWYLQVRLVVFSQFIIILALDMSDPYWPLILSSFHLFNPRSLQYWSGAIYMAPLLTTILTTLLWTKIGEFIGYKKMILRAGFALAATQWGLFFFANPWAIFTIRLIQGGLAGFTAAAQAWSLSITPTNTHSQIVGRLQAATAMGSIVGPICGGIISHYYGYLSIFISAGCVCLLLSFVLANFLKENPLQSIRASVSSRQKRFFLDEGKQNLLLLLICSTQAARWMSAPFFALYVAEQLHADNLTLGFIYATMALTMSLTTSILGRIIDNKPGQYGGIGLLIVALLLSGLAQWGFAFISKSYLAFAVSLFWGISLGIISLLLFSFLLKGIGDESRAKAVGLGNTALKLGNLIGIMMGTLIQAEGHFMLSFAVIGGVYFFLAILAGCYK</sequence>
<keyword evidence="4 7" id="KW-0812">Transmembrane</keyword>
<accession>A0A2Z5UUX7</accession>
<feature type="transmembrane region" description="Helical" evidence="7">
    <location>
        <begin position="167"/>
        <end position="189"/>
    </location>
</feature>
<organism evidence="9 10">
    <name type="scientific">Candidatus Rickettsiella viridis</name>
    <dbReference type="NCBI Taxonomy" id="676208"/>
    <lineage>
        <taxon>Bacteria</taxon>
        <taxon>Pseudomonadati</taxon>
        <taxon>Pseudomonadota</taxon>
        <taxon>Gammaproteobacteria</taxon>
        <taxon>Legionellales</taxon>
        <taxon>Coxiellaceae</taxon>
        <taxon>Rickettsiella</taxon>
    </lineage>
</organism>
<feature type="transmembrane region" description="Helical" evidence="7">
    <location>
        <begin position="280"/>
        <end position="301"/>
    </location>
</feature>
<dbReference type="AlphaFoldDB" id="A0A2Z5UUX7"/>
<dbReference type="PANTHER" id="PTHR43414:SF1">
    <property type="entry name" value="PEPTIDE PERMEASE"/>
    <property type="match status" value="1"/>
</dbReference>
<feature type="domain" description="Major facilitator superfamily (MFS) profile" evidence="8">
    <location>
        <begin position="11"/>
        <end position="393"/>
    </location>
</feature>
<dbReference type="InterPro" id="IPR020846">
    <property type="entry name" value="MFS_dom"/>
</dbReference>
<feature type="transmembrane region" description="Helical" evidence="7">
    <location>
        <begin position="107"/>
        <end position="127"/>
    </location>
</feature>
<feature type="transmembrane region" description="Helical" evidence="7">
    <location>
        <begin position="82"/>
        <end position="101"/>
    </location>
</feature>
<feature type="transmembrane region" description="Helical" evidence="7">
    <location>
        <begin position="344"/>
        <end position="365"/>
    </location>
</feature>
<evidence type="ECO:0000256" key="6">
    <source>
        <dbReference type="ARBA" id="ARBA00023136"/>
    </source>
</evidence>
<keyword evidence="3" id="KW-1003">Cell membrane</keyword>
<evidence type="ECO:0000256" key="5">
    <source>
        <dbReference type="ARBA" id="ARBA00022989"/>
    </source>
</evidence>
<dbReference type="SUPFAM" id="SSF103473">
    <property type="entry name" value="MFS general substrate transporter"/>
    <property type="match status" value="1"/>
</dbReference>
<dbReference type="InterPro" id="IPR011701">
    <property type="entry name" value="MFS"/>
</dbReference>
<dbReference type="EMBL" id="AP018005">
    <property type="protein sequence ID" value="BBB14753.1"/>
    <property type="molecule type" value="Genomic_DNA"/>
</dbReference>
<keyword evidence="10" id="KW-1185">Reference proteome</keyword>
<evidence type="ECO:0000313" key="10">
    <source>
        <dbReference type="Proteomes" id="UP000282483"/>
    </source>
</evidence>
<feature type="transmembrane region" description="Helical" evidence="7">
    <location>
        <begin position="253"/>
        <end position="273"/>
    </location>
</feature>
<feature type="transmembrane region" description="Helical" evidence="7">
    <location>
        <begin position="48"/>
        <end position="70"/>
    </location>
</feature>
<gene>
    <name evidence="9" type="ORF">RVIR1_02160</name>
</gene>